<dbReference type="Pfam" id="PF00067">
    <property type="entry name" value="p450"/>
    <property type="match status" value="1"/>
</dbReference>
<keyword evidence="8" id="KW-1185">Reference proteome</keyword>
<dbReference type="GO" id="GO:0016705">
    <property type="term" value="F:oxidoreductase activity, acting on paired donors, with incorporation or reduction of molecular oxygen"/>
    <property type="evidence" value="ECO:0007669"/>
    <property type="project" value="InterPro"/>
</dbReference>
<gene>
    <name evidence="7" type="ORF">BVC80_8693g18</name>
</gene>
<comment type="cofactor">
    <cofactor evidence="5">
        <name>heme</name>
        <dbReference type="ChEBI" id="CHEBI:30413"/>
    </cofactor>
</comment>
<dbReference type="GO" id="GO:0005506">
    <property type="term" value="F:iron ion binding"/>
    <property type="evidence" value="ECO:0007669"/>
    <property type="project" value="InterPro"/>
</dbReference>
<evidence type="ECO:0000256" key="6">
    <source>
        <dbReference type="RuleBase" id="RU000461"/>
    </source>
</evidence>
<dbReference type="Gene3D" id="1.10.630.10">
    <property type="entry name" value="Cytochrome P450"/>
    <property type="match status" value="1"/>
</dbReference>
<dbReference type="PANTHER" id="PTHR47947">
    <property type="entry name" value="CYTOCHROME P450 82C3-RELATED"/>
    <property type="match status" value="1"/>
</dbReference>
<keyword evidence="2 5" id="KW-0479">Metal-binding</keyword>
<dbReference type="FunCoup" id="A0A200PRZ6">
    <property type="interactions" value="213"/>
</dbReference>
<name>A0A200PRZ6_MACCD</name>
<keyword evidence="3 6" id="KW-0560">Oxidoreductase</keyword>
<dbReference type="PRINTS" id="PR00385">
    <property type="entry name" value="P450"/>
</dbReference>
<sequence length="205" mass="23071">MKLDAPLVTMEWVMSVLLNNPEVLKKARAEIDIQVGPHQLVNESDLDKLPYLHSIILETLRIYPIAPILVPHESSEECIVGGYNIPRGTMLLVNLWDIQNDPKLWDEPSKFKPERFEGMEGGNREGFKLMPFGSGRRACPGEGLAMRVIGLAFGSLIQCLDWKRVNEEEMVDMTPEGSGIILPKARPLEAKCRPRPTMLNLLSQL</sequence>
<dbReference type="InterPro" id="IPR036396">
    <property type="entry name" value="Cyt_P450_sf"/>
</dbReference>
<keyword evidence="4 5" id="KW-0408">Iron</keyword>
<dbReference type="GO" id="GO:0020037">
    <property type="term" value="F:heme binding"/>
    <property type="evidence" value="ECO:0007669"/>
    <property type="project" value="InterPro"/>
</dbReference>
<evidence type="ECO:0000256" key="4">
    <source>
        <dbReference type="ARBA" id="ARBA00023004"/>
    </source>
</evidence>
<dbReference type="EMBL" id="MVGT01004225">
    <property type="protein sequence ID" value="OVA01007.1"/>
    <property type="molecule type" value="Genomic_DNA"/>
</dbReference>
<protein>
    <submittedName>
        <fullName evidence="7">Cytochrome P450</fullName>
    </submittedName>
</protein>
<dbReference type="SUPFAM" id="SSF48264">
    <property type="entry name" value="Cytochrome P450"/>
    <property type="match status" value="1"/>
</dbReference>
<organism evidence="7 8">
    <name type="scientific">Macleaya cordata</name>
    <name type="common">Five-seeded plume-poppy</name>
    <name type="synonym">Bocconia cordata</name>
    <dbReference type="NCBI Taxonomy" id="56857"/>
    <lineage>
        <taxon>Eukaryota</taxon>
        <taxon>Viridiplantae</taxon>
        <taxon>Streptophyta</taxon>
        <taxon>Embryophyta</taxon>
        <taxon>Tracheophyta</taxon>
        <taxon>Spermatophyta</taxon>
        <taxon>Magnoliopsida</taxon>
        <taxon>Ranunculales</taxon>
        <taxon>Papaveraceae</taxon>
        <taxon>Papaveroideae</taxon>
        <taxon>Macleaya</taxon>
    </lineage>
</organism>
<keyword evidence="6" id="KW-0503">Monooxygenase</keyword>
<reference evidence="7 8" key="1">
    <citation type="journal article" date="2017" name="Mol. Plant">
        <title>The Genome of Medicinal Plant Macleaya cordata Provides New Insights into Benzylisoquinoline Alkaloids Metabolism.</title>
        <authorList>
            <person name="Liu X."/>
            <person name="Liu Y."/>
            <person name="Huang P."/>
            <person name="Ma Y."/>
            <person name="Qing Z."/>
            <person name="Tang Q."/>
            <person name="Cao H."/>
            <person name="Cheng P."/>
            <person name="Zheng Y."/>
            <person name="Yuan Z."/>
            <person name="Zhou Y."/>
            <person name="Liu J."/>
            <person name="Tang Z."/>
            <person name="Zhuo Y."/>
            <person name="Zhang Y."/>
            <person name="Yu L."/>
            <person name="Huang J."/>
            <person name="Yang P."/>
            <person name="Peng Q."/>
            <person name="Zhang J."/>
            <person name="Jiang W."/>
            <person name="Zhang Z."/>
            <person name="Lin K."/>
            <person name="Ro D.K."/>
            <person name="Chen X."/>
            <person name="Xiong X."/>
            <person name="Shang Y."/>
            <person name="Huang S."/>
            <person name="Zeng J."/>
        </authorList>
    </citation>
    <scope>NUCLEOTIDE SEQUENCE [LARGE SCALE GENOMIC DNA]</scope>
    <source>
        <strain evidence="8">cv. BLH2017</strain>
        <tissue evidence="7">Root</tissue>
    </source>
</reference>
<evidence type="ECO:0000313" key="8">
    <source>
        <dbReference type="Proteomes" id="UP000195402"/>
    </source>
</evidence>
<dbReference type="GO" id="GO:0033075">
    <property type="term" value="P:isoquinoline alkaloid biosynthetic process"/>
    <property type="evidence" value="ECO:0007669"/>
    <property type="project" value="UniProtKB-ARBA"/>
</dbReference>
<dbReference type="InterPro" id="IPR002401">
    <property type="entry name" value="Cyt_P450_E_grp-I"/>
</dbReference>
<keyword evidence="1 5" id="KW-0349">Heme</keyword>
<dbReference type="STRING" id="56857.A0A200PRZ6"/>
<evidence type="ECO:0000256" key="1">
    <source>
        <dbReference type="ARBA" id="ARBA00022617"/>
    </source>
</evidence>
<dbReference type="InterPro" id="IPR017972">
    <property type="entry name" value="Cyt_P450_CS"/>
</dbReference>
<dbReference type="PRINTS" id="PR00463">
    <property type="entry name" value="EP450I"/>
</dbReference>
<comment type="caution">
    <text evidence="7">The sequence shown here is derived from an EMBL/GenBank/DDBJ whole genome shotgun (WGS) entry which is preliminary data.</text>
</comment>
<dbReference type="GO" id="GO:0004497">
    <property type="term" value="F:monooxygenase activity"/>
    <property type="evidence" value="ECO:0007669"/>
    <property type="project" value="UniProtKB-KW"/>
</dbReference>
<evidence type="ECO:0000256" key="3">
    <source>
        <dbReference type="ARBA" id="ARBA00023002"/>
    </source>
</evidence>
<dbReference type="PANTHER" id="PTHR47947:SF3">
    <property type="entry name" value="CYTOCHROME P450 81D1-LIKE"/>
    <property type="match status" value="1"/>
</dbReference>
<dbReference type="InterPro" id="IPR050651">
    <property type="entry name" value="Plant_Cytochrome_P450_Monoox"/>
</dbReference>
<dbReference type="InterPro" id="IPR001128">
    <property type="entry name" value="Cyt_P450"/>
</dbReference>
<proteinExistence type="inferred from homology"/>
<dbReference type="InParanoid" id="A0A200PRZ6"/>
<evidence type="ECO:0000256" key="5">
    <source>
        <dbReference type="PIRSR" id="PIRSR602401-1"/>
    </source>
</evidence>
<dbReference type="OrthoDB" id="2789670at2759"/>
<dbReference type="OMA" id="CEWERID"/>
<dbReference type="AlphaFoldDB" id="A0A200PRZ6"/>
<evidence type="ECO:0000313" key="7">
    <source>
        <dbReference type="EMBL" id="OVA01007.1"/>
    </source>
</evidence>
<evidence type="ECO:0000256" key="2">
    <source>
        <dbReference type="ARBA" id="ARBA00022723"/>
    </source>
</evidence>
<comment type="similarity">
    <text evidence="6">Belongs to the cytochrome P450 family.</text>
</comment>
<accession>A0A200PRZ6</accession>
<dbReference type="Proteomes" id="UP000195402">
    <property type="component" value="Unassembled WGS sequence"/>
</dbReference>
<feature type="binding site" description="axial binding residue" evidence="5">
    <location>
        <position position="139"/>
    </location>
    <ligand>
        <name>heme</name>
        <dbReference type="ChEBI" id="CHEBI:30413"/>
    </ligand>
    <ligandPart>
        <name>Fe</name>
        <dbReference type="ChEBI" id="CHEBI:18248"/>
    </ligandPart>
</feature>
<dbReference type="PROSITE" id="PS00086">
    <property type="entry name" value="CYTOCHROME_P450"/>
    <property type="match status" value="1"/>
</dbReference>